<gene>
    <name evidence="2" type="ORF">B0T22DRAFT_147628</name>
</gene>
<feature type="chain" id="PRO_5042056504" description="Antigenic cell wall galactomannoprotein" evidence="1">
    <location>
        <begin position="20"/>
        <end position="174"/>
    </location>
</feature>
<dbReference type="Gene3D" id="1.20.1280.140">
    <property type="match status" value="1"/>
</dbReference>
<dbReference type="PANTHER" id="PTHR38123">
    <property type="entry name" value="CELL WALL SERINE-THREONINE-RICH GALACTOMANNOPROTEIN MP1 (AFU_ORTHOLOGUE AFUA_4G03240)"/>
    <property type="match status" value="1"/>
</dbReference>
<dbReference type="InterPro" id="IPR021054">
    <property type="entry name" value="Cell_wall_mannoprotein_1"/>
</dbReference>
<dbReference type="EMBL" id="JAULSO010000002">
    <property type="protein sequence ID" value="KAK3688185.1"/>
    <property type="molecule type" value="Genomic_DNA"/>
</dbReference>
<evidence type="ECO:0008006" key="4">
    <source>
        <dbReference type="Google" id="ProtNLM"/>
    </source>
</evidence>
<evidence type="ECO:0000313" key="3">
    <source>
        <dbReference type="Proteomes" id="UP001270362"/>
    </source>
</evidence>
<feature type="signal peptide" evidence="1">
    <location>
        <begin position="1"/>
        <end position="19"/>
    </location>
</feature>
<organism evidence="2 3">
    <name type="scientific">Podospora appendiculata</name>
    <dbReference type="NCBI Taxonomy" id="314037"/>
    <lineage>
        <taxon>Eukaryota</taxon>
        <taxon>Fungi</taxon>
        <taxon>Dikarya</taxon>
        <taxon>Ascomycota</taxon>
        <taxon>Pezizomycotina</taxon>
        <taxon>Sordariomycetes</taxon>
        <taxon>Sordariomycetidae</taxon>
        <taxon>Sordariales</taxon>
        <taxon>Podosporaceae</taxon>
        <taxon>Podospora</taxon>
    </lineage>
</organism>
<protein>
    <recommendedName>
        <fullName evidence="4">Antigenic cell wall galactomannoprotein</fullName>
    </recommendedName>
</protein>
<dbReference type="Pfam" id="PF12296">
    <property type="entry name" value="HsbA"/>
    <property type="match status" value="1"/>
</dbReference>
<proteinExistence type="predicted"/>
<dbReference type="AlphaFoldDB" id="A0AAE1CC73"/>
<comment type="caution">
    <text evidence="2">The sequence shown here is derived from an EMBL/GenBank/DDBJ whole genome shotgun (WGS) entry which is preliminary data.</text>
</comment>
<dbReference type="Proteomes" id="UP001270362">
    <property type="component" value="Unassembled WGS sequence"/>
</dbReference>
<reference evidence="2" key="1">
    <citation type="journal article" date="2023" name="Mol. Phylogenet. Evol.">
        <title>Genome-scale phylogeny and comparative genomics of the fungal order Sordariales.</title>
        <authorList>
            <person name="Hensen N."/>
            <person name="Bonometti L."/>
            <person name="Westerberg I."/>
            <person name="Brannstrom I.O."/>
            <person name="Guillou S."/>
            <person name="Cros-Aarteil S."/>
            <person name="Calhoun S."/>
            <person name="Haridas S."/>
            <person name="Kuo A."/>
            <person name="Mondo S."/>
            <person name="Pangilinan J."/>
            <person name="Riley R."/>
            <person name="LaButti K."/>
            <person name="Andreopoulos B."/>
            <person name="Lipzen A."/>
            <person name="Chen C."/>
            <person name="Yan M."/>
            <person name="Daum C."/>
            <person name="Ng V."/>
            <person name="Clum A."/>
            <person name="Steindorff A."/>
            <person name="Ohm R.A."/>
            <person name="Martin F."/>
            <person name="Silar P."/>
            <person name="Natvig D.O."/>
            <person name="Lalanne C."/>
            <person name="Gautier V."/>
            <person name="Ament-Velasquez S.L."/>
            <person name="Kruys A."/>
            <person name="Hutchinson M.I."/>
            <person name="Powell A.J."/>
            <person name="Barry K."/>
            <person name="Miller A.N."/>
            <person name="Grigoriev I.V."/>
            <person name="Debuchy R."/>
            <person name="Gladieux P."/>
            <person name="Hiltunen Thoren M."/>
            <person name="Johannesson H."/>
        </authorList>
    </citation>
    <scope>NUCLEOTIDE SEQUENCE</scope>
    <source>
        <strain evidence="2">CBS 314.62</strain>
    </source>
</reference>
<accession>A0AAE1CC73</accession>
<dbReference type="GO" id="GO:0005576">
    <property type="term" value="C:extracellular region"/>
    <property type="evidence" value="ECO:0007669"/>
    <property type="project" value="TreeGrafter"/>
</dbReference>
<sequence length="174" mass="18363">MKFSTLLAPLALLIPAATADHAGEVAIEQALIAVRDSTLKLGSMFPLWNGQYEGTKKIVNQTTAVLNNIRAGTAVATAAAPLAILETLGVAQQVILLAEAVPLAMQQLMDARPKFAALELVPVILMTVELQKCATRDMSAAITAKVPANLRDVANTLVLPINKALDRAIAAYQP</sequence>
<reference evidence="2" key="2">
    <citation type="submission" date="2023-06" db="EMBL/GenBank/DDBJ databases">
        <authorList>
            <consortium name="Lawrence Berkeley National Laboratory"/>
            <person name="Haridas S."/>
            <person name="Hensen N."/>
            <person name="Bonometti L."/>
            <person name="Westerberg I."/>
            <person name="Brannstrom I.O."/>
            <person name="Guillou S."/>
            <person name="Cros-Aarteil S."/>
            <person name="Calhoun S."/>
            <person name="Kuo A."/>
            <person name="Mondo S."/>
            <person name="Pangilinan J."/>
            <person name="Riley R."/>
            <person name="Labutti K."/>
            <person name="Andreopoulos B."/>
            <person name="Lipzen A."/>
            <person name="Chen C."/>
            <person name="Yanf M."/>
            <person name="Daum C."/>
            <person name="Ng V."/>
            <person name="Clum A."/>
            <person name="Steindorff A."/>
            <person name="Ohm R."/>
            <person name="Martin F."/>
            <person name="Silar P."/>
            <person name="Natvig D."/>
            <person name="Lalanne C."/>
            <person name="Gautier V."/>
            <person name="Ament-Velasquez S.L."/>
            <person name="Kruys A."/>
            <person name="Hutchinson M.I."/>
            <person name="Powell A.J."/>
            <person name="Barry K."/>
            <person name="Miller A.N."/>
            <person name="Grigoriev I.V."/>
            <person name="Debuchy R."/>
            <person name="Gladieux P."/>
            <person name="Thoren M.H."/>
            <person name="Johannesson H."/>
        </authorList>
    </citation>
    <scope>NUCLEOTIDE SEQUENCE</scope>
    <source>
        <strain evidence="2">CBS 314.62</strain>
    </source>
</reference>
<name>A0AAE1CC73_9PEZI</name>
<keyword evidence="3" id="KW-1185">Reference proteome</keyword>
<keyword evidence="1" id="KW-0732">Signal</keyword>
<dbReference type="PANTHER" id="PTHR38123:SF6">
    <property type="entry name" value="CELL WALL SERINE-THREONINE-RICH GALACTOMANNOPROTEIN MP1 (AFU_ORTHOLOGUE AFUA_4G03240)"/>
    <property type="match status" value="1"/>
</dbReference>
<evidence type="ECO:0000313" key="2">
    <source>
        <dbReference type="EMBL" id="KAK3688185.1"/>
    </source>
</evidence>
<evidence type="ECO:0000256" key="1">
    <source>
        <dbReference type="SAM" id="SignalP"/>
    </source>
</evidence>